<sequence length="234" mass="26884">MSNESVSKENPILARIIGSEIAEELVQETKEKPTQRKYIGMTCQSLEDRLKTHKHKDYSSKRIIREFDNLWLLRDVEFKTIRQYSAKVGSKYLRNIDAGGIYYNDVMEQKGILYVLNFDNEVDPDSNVKGPTRSFDNRDVQHYPKHVPKYTPLPSFDVPLFRDNFPSYSKALMIKFGYVLRKSSLEKSLEGSGLLKCVECAYSTDNSHNLAVHKNNAHNVINFECTLCGKTADC</sequence>
<dbReference type="EMBL" id="JADBJN010000004">
    <property type="protein sequence ID" value="KAG5667388.1"/>
    <property type="molecule type" value="Genomic_DNA"/>
</dbReference>
<evidence type="ECO:0000313" key="1">
    <source>
        <dbReference type="EMBL" id="KAG5667388.1"/>
    </source>
</evidence>
<gene>
    <name evidence="1" type="ORF">PVAND_015369</name>
</gene>
<dbReference type="AlphaFoldDB" id="A0A9J6BC25"/>
<accession>A0A9J6BC25</accession>
<protein>
    <submittedName>
        <fullName evidence="1">Uncharacterized protein</fullName>
    </submittedName>
</protein>
<comment type="caution">
    <text evidence="1">The sequence shown here is derived from an EMBL/GenBank/DDBJ whole genome shotgun (WGS) entry which is preliminary data.</text>
</comment>
<dbReference type="Proteomes" id="UP001107558">
    <property type="component" value="Chromosome 4"/>
</dbReference>
<reference evidence="1" key="1">
    <citation type="submission" date="2021-03" db="EMBL/GenBank/DDBJ databases">
        <title>Chromosome level genome of the anhydrobiotic midge Polypedilum vanderplanki.</title>
        <authorList>
            <person name="Yoshida Y."/>
            <person name="Kikawada T."/>
            <person name="Gusev O."/>
        </authorList>
    </citation>
    <scope>NUCLEOTIDE SEQUENCE</scope>
    <source>
        <strain evidence="1">NIAS01</strain>
        <tissue evidence="1">Whole body or cell culture</tissue>
    </source>
</reference>
<proteinExistence type="predicted"/>
<evidence type="ECO:0000313" key="2">
    <source>
        <dbReference type="Proteomes" id="UP001107558"/>
    </source>
</evidence>
<organism evidence="1 2">
    <name type="scientific">Polypedilum vanderplanki</name>
    <name type="common">Sleeping chironomid midge</name>
    <dbReference type="NCBI Taxonomy" id="319348"/>
    <lineage>
        <taxon>Eukaryota</taxon>
        <taxon>Metazoa</taxon>
        <taxon>Ecdysozoa</taxon>
        <taxon>Arthropoda</taxon>
        <taxon>Hexapoda</taxon>
        <taxon>Insecta</taxon>
        <taxon>Pterygota</taxon>
        <taxon>Neoptera</taxon>
        <taxon>Endopterygota</taxon>
        <taxon>Diptera</taxon>
        <taxon>Nematocera</taxon>
        <taxon>Chironomoidea</taxon>
        <taxon>Chironomidae</taxon>
        <taxon>Chironominae</taxon>
        <taxon>Polypedilum</taxon>
        <taxon>Polypedilum</taxon>
    </lineage>
</organism>
<name>A0A9J6BC25_POLVA</name>
<keyword evidence="2" id="KW-1185">Reference proteome</keyword>